<proteinExistence type="evidence at transcript level"/>
<name>B4FER5_MAIZE</name>
<evidence type="ECO:0000256" key="1">
    <source>
        <dbReference type="SAM" id="MobiDB-lite"/>
    </source>
</evidence>
<dbReference type="EMBL" id="BT035603">
    <property type="protein sequence ID" value="ACF80608.1"/>
    <property type="molecule type" value="mRNA"/>
</dbReference>
<reference evidence="2" key="1">
    <citation type="journal article" date="2009" name="PLoS Genet.">
        <title>Sequencing, mapping, and analysis of 27,455 maize full-length cDNAs.</title>
        <authorList>
            <person name="Soderlund C."/>
            <person name="Descour A."/>
            <person name="Kudrna D."/>
            <person name="Bomhoff M."/>
            <person name="Boyd L."/>
            <person name="Currie J."/>
            <person name="Angelova A."/>
            <person name="Collura K."/>
            <person name="Wissotski M."/>
            <person name="Ashley E."/>
            <person name="Morrow D."/>
            <person name="Fernandes J."/>
            <person name="Walbot V."/>
            <person name="Yu Y."/>
        </authorList>
    </citation>
    <scope>NUCLEOTIDE SEQUENCE</scope>
    <source>
        <strain evidence="2">B73</strain>
    </source>
</reference>
<sequence length="109" mass="12215">MEAEFQRKVAEVCTPCPIFPHWTTGPHFCVLVTTEQRRLRCKRQASRGRNGGEDRATHPAGRKHLPGCHSDASAACHHRQELRSAVPELCSQTCTVDLFIFVKSESGEE</sequence>
<dbReference type="AlphaFoldDB" id="B4FER5"/>
<evidence type="ECO:0000313" key="2">
    <source>
        <dbReference type="EMBL" id="ACF80608.1"/>
    </source>
</evidence>
<protein>
    <submittedName>
        <fullName evidence="2">Uncharacterized protein</fullName>
    </submittedName>
</protein>
<feature type="region of interest" description="Disordered" evidence="1">
    <location>
        <begin position="42"/>
        <end position="64"/>
    </location>
</feature>
<accession>B4FER5</accession>
<organism evidence="2">
    <name type="scientific">Zea mays</name>
    <name type="common">Maize</name>
    <dbReference type="NCBI Taxonomy" id="4577"/>
    <lineage>
        <taxon>Eukaryota</taxon>
        <taxon>Viridiplantae</taxon>
        <taxon>Streptophyta</taxon>
        <taxon>Embryophyta</taxon>
        <taxon>Tracheophyta</taxon>
        <taxon>Spermatophyta</taxon>
        <taxon>Magnoliopsida</taxon>
        <taxon>Liliopsida</taxon>
        <taxon>Poales</taxon>
        <taxon>Poaceae</taxon>
        <taxon>PACMAD clade</taxon>
        <taxon>Panicoideae</taxon>
        <taxon>Andropogonodae</taxon>
        <taxon>Andropogoneae</taxon>
        <taxon>Tripsacinae</taxon>
        <taxon>Zea</taxon>
    </lineage>
</organism>